<evidence type="ECO:0000256" key="1">
    <source>
        <dbReference type="SAM" id="SignalP"/>
    </source>
</evidence>
<sequence>MKRLMMFLLTLAMVCTMGVISFAEGNIAPHDLSPEPIIPDVCSHLYSFKYATSVSETDPKTGRTYTVTTEYYVCTNCGAEYIVTTYK</sequence>
<accession>A0ABS8FH06</accession>
<evidence type="ECO:0000313" key="2">
    <source>
        <dbReference type="EMBL" id="MCC2213839.1"/>
    </source>
</evidence>
<dbReference type="Proteomes" id="UP001199236">
    <property type="component" value="Unassembled WGS sequence"/>
</dbReference>
<protein>
    <submittedName>
        <fullName evidence="2">Uncharacterized protein</fullName>
    </submittedName>
</protein>
<dbReference type="RefSeq" id="WP_143405741.1">
    <property type="nucleotide sequence ID" value="NZ_JAJEQO010000015.1"/>
</dbReference>
<evidence type="ECO:0000313" key="3">
    <source>
        <dbReference type="Proteomes" id="UP001199236"/>
    </source>
</evidence>
<dbReference type="EMBL" id="JAJEQO010000015">
    <property type="protein sequence ID" value="MCC2213839.1"/>
    <property type="molecule type" value="Genomic_DNA"/>
</dbReference>
<name>A0ABS8FH06_9FIRM</name>
<reference evidence="2 3" key="1">
    <citation type="submission" date="2021-10" db="EMBL/GenBank/DDBJ databases">
        <title>Anaerobic single-cell dispensing facilitates the cultivation of human gut bacteria.</title>
        <authorList>
            <person name="Afrizal A."/>
        </authorList>
    </citation>
    <scope>NUCLEOTIDE SEQUENCE [LARGE SCALE GENOMIC DNA]</scope>
    <source>
        <strain evidence="2 3">CLA-AA-H223</strain>
    </source>
</reference>
<gene>
    <name evidence="2" type="ORF">LKD34_10120</name>
</gene>
<keyword evidence="3" id="KW-1185">Reference proteome</keyword>
<comment type="caution">
    <text evidence="2">The sequence shown here is derived from an EMBL/GenBank/DDBJ whole genome shotgun (WGS) entry which is preliminary data.</text>
</comment>
<feature type="chain" id="PRO_5045921083" evidence="1">
    <location>
        <begin position="24"/>
        <end position="87"/>
    </location>
</feature>
<organism evidence="2 3">
    <name type="scientific">Faecalibacterium hominis</name>
    <name type="common">ex Afrizal et al. 2022</name>
    <dbReference type="NCBI Taxonomy" id="2881265"/>
    <lineage>
        <taxon>Bacteria</taxon>
        <taxon>Bacillati</taxon>
        <taxon>Bacillota</taxon>
        <taxon>Clostridia</taxon>
        <taxon>Eubacteriales</taxon>
        <taxon>Oscillospiraceae</taxon>
        <taxon>Faecalibacterium</taxon>
    </lineage>
</organism>
<proteinExistence type="predicted"/>
<feature type="signal peptide" evidence="1">
    <location>
        <begin position="1"/>
        <end position="23"/>
    </location>
</feature>
<keyword evidence="1" id="KW-0732">Signal</keyword>